<dbReference type="PANTHER" id="PTHR43591:SF24">
    <property type="entry name" value="2-METHOXY-6-POLYPRENYL-1,4-BENZOQUINOL METHYLASE, MITOCHONDRIAL"/>
    <property type="match status" value="1"/>
</dbReference>
<dbReference type="GO" id="GO:0008757">
    <property type="term" value="F:S-adenosylmethionine-dependent methyltransferase activity"/>
    <property type="evidence" value="ECO:0007669"/>
    <property type="project" value="InterPro"/>
</dbReference>
<gene>
    <name evidence="2" type="ORF">TM448A03302_0008</name>
</gene>
<name>A0A6H2A0M2_9ZZZZ</name>
<dbReference type="Gene3D" id="3.40.50.150">
    <property type="entry name" value="Vaccinia Virus protein VP39"/>
    <property type="match status" value="1"/>
</dbReference>
<dbReference type="Pfam" id="PF08241">
    <property type="entry name" value="Methyltransf_11"/>
    <property type="match status" value="1"/>
</dbReference>
<dbReference type="GO" id="GO:0032259">
    <property type="term" value="P:methylation"/>
    <property type="evidence" value="ECO:0007669"/>
    <property type="project" value="UniProtKB-KW"/>
</dbReference>
<proteinExistence type="predicted"/>
<evidence type="ECO:0000259" key="1">
    <source>
        <dbReference type="Pfam" id="PF08241"/>
    </source>
</evidence>
<dbReference type="EMBL" id="MT144402">
    <property type="protein sequence ID" value="QJA53201.1"/>
    <property type="molecule type" value="Genomic_DNA"/>
</dbReference>
<feature type="domain" description="Methyltransferase type 11" evidence="1">
    <location>
        <begin position="4"/>
        <end position="83"/>
    </location>
</feature>
<dbReference type="InterPro" id="IPR013216">
    <property type="entry name" value="Methyltransf_11"/>
</dbReference>
<organism evidence="2">
    <name type="scientific">viral metagenome</name>
    <dbReference type="NCBI Taxonomy" id="1070528"/>
    <lineage>
        <taxon>unclassified sequences</taxon>
        <taxon>metagenomes</taxon>
        <taxon>organismal metagenomes</taxon>
    </lineage>
</organism>
<dbReference type="CDD" id="cd02440">
    <property type="entry name" value="AdoMet_MTases"/>
    <property type="match status" value="1"/>
</dbReference>
<protein>
    <submittedName>
        <fullName evidence="2">Putative methyltransferase</fullName>
    </submittedName>
</protein>
<dbReference type="SUPFAM" id="SSF53335">
    <property type="entry name" value="S-adenosyl-L-methionine-dependent methyltransferases"/>
    <property type="match status" value="1"/>
</dbReference>
<dbReference type="AlphaFoldDB" id="A0A6H2A0M2"/>
<evidence type="ECO:0000313" key="2">
    <source>
        <dbReference type="EMBL" id="QJA53201.1"/>
    </source>
</evidence>
<dbReference type="InterPro" id="IPR029063">
    <property type="entry name" value="SAM-dependent_MTases_sf"/>
</dbReference>
<keyword evidence="2" id="KW-0489">Methyltransferase</keyword>
<reference evidence="2" key="1">
    <citation type="submission" date="2020-03" db="EMBL/GenBank/DDBJ databases">
        <title>The deep terrestrial virosphere.</title>
        <authorList>
            <person name="Holmfeldt K."/>
            <person name="Nilsson E."/>
            <person name="Simone D."/>
            <person name="Lopez-Fernandez M."/>
            <person name="Wu X."/>
            <person name="de Brujin I."/>
            <person name="Lundin D."/>
            <person name="Andersson A."/>
            <person name="Bertilsson S."/>
            <person name="Dopson M."/>
        </authorList>
    </citation>
    <scope>NUCLEOTIDE SEQUENCE</scope>
    <source>
        <strain evidence="2">TM448A03302</strain>
    </source>
</reference>
<dbReference type="PANTHER" id="PTHR43591">
    <property type="entry name" value="METHYLTRANSFERASE"/>
    <property type="match status" value="1"/>
</dbReference>
<keyword evidence="2" id="KW-0808">Transferase</keyword>
<accession>A0A6H2A0M2</accession>
<sequence length="158" mass="18342">MRCLDIGCGKKEGRYKHDGYEMVYLDIDSKVEPDVAADARKLPFENEEFDAVHSSHLLEHFSRVESLEILKEWVRVLKQGGKVRLVVPNIITIMERLRDDSLNEVDFWVVLGKQGNEFDYHKNLFTPNIMRSLCERAELKNVMLSMIAPIHILVEAEK</sequence>